<dbReference type="RefSeq" id="WP_261626666.1">
    <property type="nucleotide sequence ID" value="NZ_CAMAPC010000011.1"/>
</dbReference>
<evidence type="ECO:0000259" key="1">
    <source>
        <dbReference type="Pfam" id="PF13144"/>
    </source>
</evidence>
<evidence type="ECO:0000313" key="2">
    <source>
        <dbReference type="EMBL" id="CAH9061669.1"/>
    </source>
</evidence>
<dbReference type="PANTHER" id="PTHR36307:SF1">
    <property type="entry name" value="FLAGELLA BASAL BODY P-RING FORMATION PROTEIN FLGA"/>
    <property type="match status" value="1"/>
</dbReference>
<organism evidence="2 3">
    <name type="scientific">Pseudoalteromonas holothuriae</name>
    <dbReference type="NCBI Taxonomy" id="2963714"/>
    <lineage>
        <taxon>Bacteria</taxon>
        <taxon>Pseudomonadati</taxon>
        <taxon>Pseudomonadota</taxon>
        <taxon>Gammaproteobacteria</taxon>
        <taxon>Alteromonadales</taxon>
        <taxon>Pseudoalteromonadaceae</taxon>
        <taxon>Pseudoalteromonas</taxon>
    </lineage>
</organism>
<dbReference type="Proteomes" id="UP001152467">
    <property type="component" value="Unassembled WGS sequence"/>
</dbReference>
<proteinExistence type="predicted"/>
<dbReference type="AlphaFoldDB" id="A0A9W4R0I7"/>
<name>A0A9W4R0I7_9GAMM</name>
<dbReference type="NCBIfam" id="TIGR03170">
    <property type="entry name" value="flgA_cterm"/>
    <property type="match status" value="1"/>
</dbReference>
<dbReference type="PANTHER" id="PTHR36307">
    <property type="entry name" value="FLAGELLA BASAL BODY P-RING FORMATION PROTEIN FLGA"/>
    <property type="match status" value="1"/>
</dbReference>
<dbReference type="InterPro" id="IPR017585">
    <property type="entry name" value="SAF_FlgA"/>
</dbReference>
<keyword evidence="3" id="KW-1185">Reference proteome</keyword>
<dbReference type="Pfam" id="PF13144">
    <property type="entry name" value="ChapFlgA"/>
    <property type="match status" value="1"/>
</dbReference>
<gene>
    <name evidence="2" type="ORF">PSECIP111854_02858</name>
</gene>
<dbReference type="InterPro" id="IPR039246">
    <property type="entry name" value="Flagellar_FlgA"/>
</dbReference>
<accession>A0A9W4R0I7</accession>
<comment type="caution">
    <text evidence="2">The sequence shown here is derived from an EMBL/GenBank/DDBJ whole genome shotgun (WGS) entry which is preliminary data.</text>
</comment>
<feature type="domain" description="Flagella basal body P-ring formation protein FlgA SAF" evidence="1">
    <location>
        <begin position="204"/>
        <end position="315"/>
    </location>
</feature>
<dbReference type="EMBL" id="CAMAPC010000011">
    <property type="protein sequence ID" value="CAH9061669.1"/>
    <property type="molecule type" value="Genomic_DNA"/>
</dbReference>
<reference evidence="2" key="1">
    <citation type="submission" date="2022-07" db="EMBL/GenBank/DDBJ databases">
        <authorList>
            <person name="Criscuolo A."/>
        </authorList>
    </citation>
    <scope>NUCLEOTIDE SEQUENCE</scope>
    <source>
        <strain evidence="2">CIP111854</strain>
    </source>
</reference>
<protein>
    <recommendedName>
        <fullName evidence="1">Flagella basal body P-ring formation protein FlgA SAF domain-containing protein</fullName>
    </recommendedName>
</protein>
<sequence length="317" mass="35716">MRFSAVFVFYLLIGLCVISPKVKSAEPTLVVRINKMQHQGNGTILIESIADVSGSNSHLVNQVKALEIAWPKLANRLTSQDITKSVKAIAPNLSVDWKVTGLRQVFLKQCWQLPKVEIEQVAARQVELWLESSHIRLVSAKFHDDLERLCVPHKTSKVSVKSYAPNTVFSKQRLTLDLDNGYEFSIVMLLEFERLSPVLVVDKKKNTLLSAADIQWQWHRINHLKLPNHKMVVKDLIVSRNLKFGSVLNNNNTRIKPLVKQGDQVQFKMQDGALFITGKAKALGEGQLKDEINIMLESSNQAIKAKIVQKGVVVVLQ</sequence>
<dbReference type="Gene3D" id="2.30.30.760">
    <property type="match status" value="1"/>
</dbReference>
<dbReference type="GO" id="GO:0044780">
    <property type="term" value="P:bacterial-type flagellum assembly"/>
    <property type="evidence" value="ECO:0007669"/>
    <property type="project" value="InterPro"/>
</dbReference>
<evidence type="ECO:0000313" key="3">
    <source>
        <dbReference type="Proteomes" id="UP001152467"/>
    </source>
</evidence>